<reference evidence="4" key="1">
    <citation type="submission" date="2017-02" db="UniProtKB">
        <authorList>
            <consortium name="WormBaseParasite"/>
        </authorList>
    </citation>
    <scope>IDENTIFICATION</scope>
</reference>
<dbReference type="OrthoDB" id="2329734at2759"/>
<name>A0A0R3SS47_HYMDI</name>
<gene>
    <name evidence="2" type="ORF">HDID_LOCUS8074</name>
</gene>
<dbReference type="Pfam" id="PF03357">
    <property type="entry name" value="Snf7"/>
    <property type="match status" value="1"/>
</dbReference>
<dbReference type="Gene3D" id="6.10.140.1230">
    <property type="match status" value="1"/>
</dbReference>
<dbReference type="Proteomes" id="UP000274504">
    <property type="component" value="Unassembled WGS sequence"/>
</dbReference>
<dbReference type="EMBL" id="UYSG01011021">
    <property type="protein sequence ID" value="VDL60392.1"/>
    <property type="molecule type" value="Genomic_DNA"/>
</dbReference>
<reference evidence="2 3" key="2">
    <citation type="submission" date="2018-11" db="EMBL/GenBank/DDBJ databases">
        <authorList>
            <consortium name="Pathogen Informatics"/>
        </authorList>
    </citation>
    <scope>NUCLEOTIDE SEQUENCE [LARGE SCALE GENOMIC DNA]</scope>
</reference>
<protein>
    <submittedName>
        <fullName evidence="4">Charged multivesicular body protein 3</fullName>
    </submittedName>
</protein>
<organism evidence="4">
    <name type="scientific">Hymenolepis diminuta</name>
    <name type="common">Rat tapeworm</name>
    <dbReference type="NCBI Taxonomy" id="6216"/>
    <lineage>
        <taxon>Eukaryota</taxon>
        <taxon>Metazoa</taxon>
        <taxon>Spiralia</taxon>
        <taxon>Lophotrochozoa</taxon>
        <taxon>Platyhelminthes</taxon>
        <taxon>Cestoda</taxon>
        <taxon>Eucestoda</taxon>
        <taxon>Cyclophyllidea</taxon>
        <taxon>Hymenolepididae</taxon>
        <taxon>Hymenolepis</taxon>
    </lineage>
</organism>
<dbReference type="PANTHER" id="PTHR10476">
    <property type="entry name" value="CHARGED MULTIVESICULAR BODY PROTEIN"/>
    <property type="match status" value="1"/>
</dbReference>
<dbReference type="InterPro" id="IPR005024">
    <property type="entry name" value="Snf7_fam"/>
</dbReference>
<dbReference type="WBParaSite" id="HDID_0000807601-mRNA-1">
    <property type="protein sequence ID" value="HDID_0000807601-mRNA-1"/>
    <property type="gene ID" value="HDID_0000807601"/>
</dbReference>
<comment type="similarity">
    <text evidence="1">Belongs to the SNF7 family.</text>
</comment>
<accession>A0A0R3SS47</accession>
<evidence type="ECO:0000313" key="2">
    <source>
        <dbReference type="EMBL" id="VDL60392.1"/>
    </source>
</evidence>
<dbReference type="AlphaFoldDB" id="A0A0R3SS47"/>
<evidence type="ECO:0000256" key="1">
    <source>
        <dbReference type="ARBA" id="ARBA00006190"/>
    </source>
</evidence>
<proteinExistence type="inferred from homology"/>
<sequence>MKASARRIFHNEKDLRPKIRELQTQLKREQRKLDRDIAMIQQKCKQSETEVKKYAQSGNMDAAAILAKEIAKSRIAVSRLYQAKAQIGSVCAELDNQIAMAKMASALKQSTTVMQSMSNLVKLPGLQTTMKNLSKEMMKLGLMNEMVDDSIDNALGGGEELEEKAQSEVDKILFELTNGAMGRAPDAVTDTLPAGMEVPSAAVEEEAEATADDLEEMRARLEAIR</sequence>
<evidence type="ECO:0000313" key="3">
    <source>
        <dbReference type="Proteomes" id="UP000274504"/>
    </source>
</evidence>
<dbReference type="GO" id="GO:0007034">
    <property type="term" value="P:vacuolar transport"/>
    <property type="evidence" value="ECO:0007669"/>
    <property type="project" value="InterPro"/>
</dbReference>
<dbReference type="STRING" id="6216.A0A0R3SS47"/>
<evidence type="ECO:0000313" key="4">
    <source>
        <dbReference type="WBParaSite" id="HDID_0000807601-mRNA-1"/>
    </source>
</evidence>